<keyword evidence="3 7" id="KW-1133">Transmembrane helix</keyword>
<evidence type="ECO:0000259" key="8">
    <source>
        <dbReference type="Pfam" id="PF20684"/>
    </source>
</evidence>
<keyword evidence="10" id="KW-1185">Reference proteome</keyword>
<dbReference type="OrthoDB" id="10017208at2759"/>
<feature type="transmembrane region" description="Helical" evidence="7">
    <location>
        <begin position="52"/>
        <end position="77"/>
    </location>
</feature>
<dbReference type="PANTHER" id="PTHR33048">
    <property type="entry name" value="PTH11-LIKE INTEGRAL MEMBRANE PROTEIN (AFU_ORTHOLOGUE AFUA_5G11245)"/>
    <property type="match status" value="1"/>
</dbReference>
<comment type="similarity">
    <text evidence="5">Belongs to the SAT4 family.</text>
</comment>
<feature type="domain" description="Rhodopsin" evidence="8">
    <location>
        <begin position="36"/>
        <end position="268"/>
    </location>
</feature>
<feature type="transmembrane region" description="Helical" evidence="7">
    <location>
        <begin position="97"/>
        <end position="119"/>
    </location>
</feature>
<evidence type="ECO:0000313" key="10">
    <source>
        <dbReference type="Proteomes" id="UP000184073"/>
    </source>
</evidence>
<dbReference type="Proteomes" id="UP000184073">
    <property type="component" value="Unassembled WGS sequence"/>
</dbReference>
<accession>A0A1L9Q2H3</accession>
<gene>
    <name evidence="9" type="ORF">ASPVEDRAFT_143461</name>
</gene>
<proteinExistence type="inferred from homology"/>
<name>A0A1L9Q2H3_ASPVE</name>
<feature type="transmembrane region" description="Helical" evidence="7">
    <location>
        <begin position="16"/>
        <end position="40"/>
    </location>
</feature>
<feature type="transmembrane region" description="Helical" evidence="7">
    <location>
        <begin position="244"/>
        <end position="265"/>
    </location>
</feature>
<feature type="transmembrane region" description="Helical" evidence="7">
    <location>
        <begin position="209"/>
        <end position="232"/>
    </location>
</feature>
<dbReference type="InterPro" id="IPR049326">
    <property type="entry name" value="Rhodopsin_dom_fungi"/>
</dbReference>
<dbReference type="InterPro" id="IPR052337">
    <property type="entry name" value="SAT4-like"/>
</dbReference>
<evidence type="ECO:0000256" key="2">
    <source>
        <dbReference type="ARBA" id="ARBA00022692"/>
    </source>
</evidence>
<keyword evidence="2 7" id="KW-0812">Transmembrane</keyword>
<organism evidence="9 10">
    <name type="scientific">Aspergillus versicolor CBS 583.65</name>
    <dbReference type="NCBI Taxonomy" id="1036611"/>
    <lineage>
        <taxon>Eukaryota</taxon>
        <taxon>Fungi</taxon>
        <taxon>Dikarya</taxon>
        <taxon>Ascomycota</taxon>
        <taxon>Pezizomycotina</taxon>
        <taxon>Eurotiomycetes</taxon>
        <taxon>Eurotiomycetidae</taxon>
        <taxon>Eurotiales</taxon>
        <taxon>Aspergillaceae</taxon>
        <taxon>Aspergillus</taxon>
        <taxon>Aspergillus subgen. Nidulantes</taxon>
    </lineage>
</organism>
<feature type="transmembrane region" description="Helical" evidence="7">
    <location>
        <begin position="131"/>
        <end position="153"/>
    </location>
</feature>
<feature type="transmembrane region" description="Helical" evidence="7">
    <location>
        <begin position="173"/>
        <end position="197"/>
    </location>
</feature>
<feature type="compositionally biased region" description="Basic and acidic residues" evidence="6">
    <location>
        <begin position="375"/>
        <end position="400"/>
    </location>
</feature>
<protein>
    <recommendedName>
        <fullName evidence="8">Rhodopsin domain-containing protein</fullName>
    </recommendedName>
</protein>
<evidence type="ECO:0000313" key="9">
    <source>
        <dbReference type="EMBL" id="OJJ07938.1"/>
    </source>
</evidence>
<evidence type="ECO:0000256" key="1">
    <source>
        <dbReference type="ARBA" id="ARBA00004141"/>
    </source>
</evidence>
<dbReference type="PANTHER" id="PTHR33048:SF64">
    <property type="entry name" value="INTEGRAL MEMBRANE PROTEIN"/>
    <property type="match status" value="1"/>
</dbReference>
<evidence type="ECO:0000256" key="4">
    <source>
        <dbReference type="ARBA" id="ARBA00023136"/>
    </source>
</evidence>
<dbReference type="GO" id="GO:0016020">
    <property type="term" value="C:membrane"/>
    <property type="evidence" value="ECO:0007669"/>
    <property type="project" value="UniProtKB-SubCell"/>
</dbReference>
<evidence type="ECO:0000256" key="5">
    <source>
        <dbReference type="ARBA" id="ARBA00038359"/>
    </source>
</evidence>
<dbReference type="VEuPathDB" id="FungiDB:ASPVEDRAFT_143461"/>
<reference evidence="10" key="1">
    <citation type="journal article" date="2017" name="Genome Biol.">
        <title>Comparative genomics reveals high biological diversity and specific adaptations in the industrially and medically important fungal genus Aspergillus.</title>
        <authorList>
            <person name="de Vries R.P."/>
            <person name="Riley R."/>
            <person name="Wiebenga A."/>
            <person name="Aguilar-Osorio G."/>
            <person name="Amillis S."/>
            <person name="Uchima C.A."/>
            <person name="Anderluh G."/>
            <person name="Asadollahi M."/>
            <person name="Askin M."/>
            <person name="Barry K."/>
            <person name="Battaglia E."/>
            <person name="Bayram O."/>
            <person name="Benocci T."/>
            <person name="Braus-Stromeyer S.A."/>
            <person name="Caldana C."/>
            <person name="Canovas D."/>
            <person name="Cerqueira G.C."/>
            <person name="Chen F."/>
            <person name="Chen W."/>
            <person name="Choi C."/>
            <person name="Clum A."/>
            <person name="Dos Santos R.A."/>
            <person name="Damasio A.R."/>
            <person name="Diallinas G."/>
            <person name="Emri T."/>
            <person name="Fekete E."/>
            <person name="Flipphi M."/>
            <person name="Freyberg S."/>
            <person name="Gallo A."/>
            <person name="Gournas C."/>
            <person name="Habgood R."/>
            <person name="Hainaut M."/>
            <person name="Harispe M.L."/>
            <person name="Henrissat B."/>
            <person name="Hilden K.S."/>
            <person name="Hope R."/>
            <person name="Hossain A."/>
            <person name="Karabika E."/>
            <person name="Karaffa L."/>
            <person name="Karanyi Z."/>
            <person name="Krasevec N."/>
            <person name="Kuo A."/>
            <person name="Kusch H."/>
            <person name="LaButti K."/>
            <person name="Lagendijk E.L."/>
            <person name="Lapidus A."/>
            <person name="Levasseur A."/>
            <person name="Lindquist E."/>
            <person name="Lipzen A."/>
            <person name="Logrieco A.F."/>
            <person name="MacCabe A."/>
            <person name="Maekelae M.R."/>
            <person name="Malavazi I."/>
            <person name="Melin P."/>
            <person name="Meyer V."/>
            <person name="Mielnichuk N."/>
            <person name="Miskei M."/>
            <person name="Molnar A.P."/>
            <person name="Mule G."/>
            <person name="Ngan C.Y."/>
            <person name="Orejas M."/>
            <person name="Orosz E."/>
            <person name="Ouedraogo J.P."/>
            <person name="Overkamp K.M."/>
            <person name="Park H.-S."/>
            <person name="Perrone G."/>
            <person name="Piumi F."/>
            <person name="Punt P.J."/>
            <person name="Ram A.F."/>
            <person name="Ramon A."/>
            <person name="Rauscher S."/>
            <person name="Record E."/>
            <person name="Riano-Pachon D.M."/>
            <person name="Robert V."/>
            <person name="Roehrig J."/>
            <person name="Ruller R."/>
            <person name="Salamov A."/>
            <person name="Salih N.S."/>
            <person name="Samson R.A."/>
            <person name="Sandor E."/>
            <person name="Sanguinetti M."/>
            <person name="Schuetze T."/>
            <person name="Sepcic K."/>
            <person name="Shelest E."/>
            <person name="Sherlock G."/>
            <person name="Sophianopoulou V."/>
            <person name="Squina F.M."/>
            <person name="Sun H."/>
            <person name="Susca A."/>
            <person name="Todd R.B."/>
            <person name="Tsang A."/>
            <person name="Unkles S.E."/>
            <person name="van de Wiele N."/>
            <person name="van Rossen-Uffink D."/>
            <person name="Oliveira J.V."/>
            <person name="Vesth T.C."/>
            <person name="Visser J."/>
            <person name="Yu J.-H."/>
            <person name="Zhou M."/>
            <person name="Andersen M.R."/>
            <person name="Archer D.B."/>
            <person name="Baker S.E."/>
            <person name="Benoit I."/>
            <person name="Brakhage A.A."/>
            <person name="Braus G.H."/>
            <person name="Fischer R."/>
            <person name="Frisvad J.C."/>
            <person name="Goldman G.H."/>
            <person name="Houbraken J."/>
            <person name="Oakley B."/>
            <person name="Pocsi I."/>
            <person name="Scazzocchio C."/>
            <person name="Seiboth B."/>
            <person name="vanKuyk P.A."/>
            <person name="Wortman J."/>
            <person name="Dyer P.S."/>
            <person name="Grigoriev I.V."/>
        </authorList>
    </citation>
    <scope>NUCLEOTIDE SEQUENCE [LARGE SCALE GENOMIC DNA]</scope>
    <source>
        <strain evidence="10">CBS 583.65</strain>
    </source>
</reference>
<dbReference type="GeneID" id="63723428"/>
<feature type="region of interest" description="Disordered" evidence="6">
    <location>
        <begin position="351"/>
        <end position="400"/>
    </location>
</feature>
<sequence>MGWVHNLEEPDPNNHIARVIAVCMTFASAALIAVALRFHIRIWVKKAVWIDDYAALLSAALAMAYACVAVAQTRWGLGLNADYFPPANDIPFSKMQYAGGPIYTLSLLGFKISLLASYLRIGGFVKMYRLVIHLALVACICNQIIFTFVLSFGCNPVAKQWDPSIPGSCINTVASYYALAGTSLGFDVIIIALPLPILLRLQLKLRQKIFLAVLFGLGFFVTIIQIIRVFTIKNLQTYTDSQPIIIWSIVEISLGVIISCVPTYGPYVRALAINMSSYKRSRRPTYDASGQSGAFGLGRSGRSGGASYNVSSRNPPSRVYDNTVPMTGIVGSPSVRDKNYSTESILADRDMGGVRDSDEDDLGNGHNHNHNHGRGRGDRNKEIHIATEVRVERGPRGEGE</sequence>
<dbReference type="Pfam" id="PF20684">
    <property type="entry name" value="Fung_rhodopsin"/>
    <property type="match status" value="1"/>
</dbReference>
<dbReference type="EMBL" id="KV878138">
    <property type="protein sequence ID" value="OJJ07938.1"/>
    <property type="molecule type" value="Genomic_DNA"/>
</dbReference>
<keyword evidence="4 7" id="KW-0472">Membrane</keyword>
<evidence type="ECO:0000256" key="3">
    <source>
        <dbReference type="ARBA" id="ARBA00022989"/>
    </source>
</evidence>
<evidence type="ECO:0000256" key="7">
    <source>
        <dbReference type="SAM" id="Phobius"/>
    </source>
</evidence>
<dbReference type="RefSeq" id="XP_040673700.1">
    <property type="nucleotide sequence ID" value="XM_040807917.1"/>
</dbReference>
<feature type="region of interest" description="Disordered" evidence="6">
    <location>
        <begin position="289"/>
        <end position="337"/>
    </location>
</feature>
<comment type="subcellular location">
    <subcellularLocation>
        <location evidence="1">Membrane</location>
        <topology evidence="1">Multi-pass membrane protein</topology>
    </subcellularLocation>
</comment>
<dbReference type="AlphaFoldDB" id="A0A1L9Q2H3"/>
<feature type="compositionally biased region" description="Gly residues" evidence="6">
    <location>
        <begin position="293"/>
        <end position="304"/>
    </location>
</feature>
<evidence type="ECO:0000256" key="6">
    <source>
        <dbReference type="SAM" id="MobiDB-lite"/>
    </source>
</evidence>